<dbReference type="EMBL" id="JAWDGP010001428">
    <property type="protein sequence ID" value="KAK3791826.1"/>
    <property type="molecule type" value="Genomic_DNA"/>
</dbReference>
<dbReference type="PANTHER" id="PTHR11783">
    <property type="entry name" value="SULFOTRANSFERASE SULT"/>
    <property type="match status" value="1"/>
</dbReference>
<feature type="domain" description="Sulfotransferase" evidence="3">
    <location>
        <begin position="91"/>
        <end position="325"/>
    </location>
</feature>
<dbReference type="GO" id="GO:0008146">
    <property type="term" value="F:sulfotransferase activity"/>
    <property type="evidence" value="ECO:0007669"/>
    <property type="project" value="InterPro"/>
</dbReference>
<sequence length="355" mass="41493">MSRFKTMIKALSTYAYELIVESRLLYYFLSFLLPYIPSRLLSYGPRQFSHVEEIVDASGKVLTVSRWNNRTYFVGCQSLLPFVKAMRIRQTDILLCSYPKAGAHWVHEILHSLVNKQPQLTRYGKELDGMIEGLPHVLFDSLPSPRVLNSHLLYDQLPREVQQKKIKIVLMLRNPKDTVVSYYNHHTSMAELYGYTGSFSDYFRLFMDGRLEYGDYFNYILEWDSVMKTMTNNPIFPLTYEDLREKPKECIINLAHFLQIPVTDAFAEEVIKACDFENLQTVRKTQNKTLGKIYRKGTVGDWTNWLTDEQSKQIDDVCQAQMTKCFYKPRCCFDFATPFIDCVRIGFQQVKNPSS</sequence>
<protein>
    <recommendedName>
        <fullName evidence="3">Sulfotransferase domain-containing protein</fullName>
    </recommendedName>
</protein>
<dbReference type="InterPro" id="IPR027417">
    <property type="entry name" value="P-loop_NTPase"/>
</dbReference>
<keyword evidence="2" id="KW-0808">Transferase</keyword>
<dbReference type="Proteomes" id="UP001283361">
    <property type="component" value="Unassembled WGS sequence"/>
</dbReference>
<evidence type="ECO:0000256" key="2">
    <source>
        <dbReference type="ARBA" id="ARBA00022679"/>
    </source>
</evidence>
<evidence type="ECO:0000313" key="4">
    <source>
        <dbReference type="EMBL" id="KAK3791826.1"/>
    </source>
</evidence>
<comment type="caution">
    <text evidence="4">The sequence shown here is derived from an EMBL/GenBank/DDBJ whole genome shotgun (WGS) entry which is preliminary data.</text>
</comment>
<reference evidence="4" key="1">
    <citation type="journal article" date="2023" name="G3 (Bethesda)">
        <title>A reference genome for the long-term kleptoplast-retaining sea slug Elysia crispata morphotype clarki.</title>
        <authorList>
            <person name="Eastman K.E."/>
            <person name="Pendleton A.L."/>
            <person name="Shaikh M.A."/>
            <person name="Suttiyut T."/>
            <person name="Ogas R."/>
            <person name="Tomko P."/>
            <person name="Gavelis G."/>
            <person name="Widhalm J.R."/>
            <person name="Wisecaver J.H."/>
        </authorList>
    </citation>
    <scope>NUCLEOTIDE SEQUENCE</scope>
    <source>
        <strain evidence="4">ECLA1</strain>
    </source>
</reference>
<comment type="similarity">
    <text evidence="1">Belongs to the sulfotransferase 1 family.</text>
</comment>
<accession>A0AAE1AR69</accession>
<dbReference type="SUPFAM" id="SSF52540">
    <property type="entry name" value="P-loop containing nucleoside triphosphate hydrolases"/>
    <property type="match status" value="1"/>
</dbReference>
<gene>
    <name evidence="4" type="ORF">RRG08_026731</name>
</gene>
<keyword evidence="5" id="KW-1185">Reference proteome</keyword>
<organism evidence="4 5">
    <name type="scientific">Elysia crispata</name>
    <name type="common">lettuce slug</name>
    <dbReference type="NCBI Taxonomy" id="231223"/>
    <lineage>
        <taxon>Eukaryota</taxon>
        <taxon>Metazoa</taxon>
        <taxon>Spiralia</taxon>
        <taxon>Lophotrochozoa</taxon>
        <taxon>Mollusca</taxon>
        <taxon>Gastropoda</taxon>
        <taxon>Heterobranchia</taxon>
        <taxon>Euthyneura</taxon>
        <taxon>Panpulmonata</taxon>
        <taxon>Sacoglossa</taxon>
        <taxon>Placobranchoidea</taxon>
        <taxon>Plakobranchidae</taxon>
        <taxon>Elysia</taxon>
    </lineage>
</organism>
<dbReference type="InterPro" id="IPR000863">
    <property type="entry name" value="Sulfotransferase_dom"/>
</dbReference>
<evidence type="ECO:0000256" key="1">
    <source>
        <dbReference type="ARBA" id="ARBA00005771"/>
    </source>
</evidence>
<proteinExistence type="inferred from homology"/>
<dbReference type="AlphaFoldDB" id="A0AAE1AR69"/>
<dbReference type="Gene3D" id="3.40.50.300">
    <property type="entry name" value="P-loop containing nucleotide triphosphate hydrolases"/>
    <property type="match status" value="1"/>
</dbReference>
<dbReference type="Pfam" id="PF00685">
    <property type="entry name" value="Sulfotransfer_1"/>
    <property type="match status" value="1"/>
</dbReference>
<name>A0AAE1AR69_9GAST</name>
<evidence type="ECO:0000259" key="3">
    <source>
        <dbReference type="Pfam" id="PF00685"/>
    </source>
</evidence>
<evidence type="ECO:0000313" key="5">
    <source>
        <dbReference type="Proteomes" id="UP001283361"/>
    </source>
</evidence>